<organism evidence="2 3">
    <name type="scientific">Dendrobium nobile</name>
    <name type="common">Orchid</name>
    <dbReference type="NCBI Taxonomy" id="94219"/>
    <lineage>
        <taxon>Eukaryota</taxon>
        <taxon>Viridiplantae</taxon>
        <taxon>Streptophyta</taxon>
        <taxon>Embryophyta</taxon>
        <taxon>Tracheophyta</taxon>
        <taxon>Spermatophyta</taxon>
        <taxon>Magnoliopsida</taxon>
        <taxon>Liliopsida</taxon>
        <taxon>Asparagales</taxon>
        <taxon>Orchidaceae</taxon>
        <taxon>Epidendroideae</taxon>
        <taxon>Malaxideae</taxon>
        <taxon>Dendrobiinae</taxon>
        <taxon>Dendrobium</taxon>
    </lineage>
</organism>
<dbReference type="CDD" id="cd09272">
    <property type="entry name" value="RNase_HI_RT_Ty1"/>
    <property type="match status" value="1"/>
</dbReference>
<evidence type="ECO:0000313" key="2">
    <source>
        <dbReference type="EMBL" id="KAI0522505.1"/>
    </source>
</evidence>
<evidence type="ECO:0008006" key="4">
    <source>
        <dbReference type="Google" id="ProtNLM"/>
    </source>
</evidence>
<dbReference type="EMBL" id="JAGYWB010000005">
    <property type="protein sequence ID" value="KAI0522505.1"/>
    <property type="molecule type" value="Genomic_DNA"/>
</dbReference>
<reference evidence="2" key="1">
    <citation type="journal article" date="2022" name="Front. Genet.">
        <title>Chromosome-Scale Assembly of the Dendrobium nobile Genome Provides Insights Into the Molecular Mechanism of the Biosynthesis of the Medicinal Active Ingredient of Dendrobium.</title>
        <authorList>
            <person name="Xu Q."/>
            <person name="Niu S.-C."/>
            <person name="Li K.-L."/>
            <person name="Zheng P.-J."/>
            <person name="Zhang X.-J."/>
            <person name="Jia Y."/>
            <person name="Liu Y."/>
            <person name="Niu Y.-X."/>
            <person name="Yu L.-H."/>
            <person name="Chen D.-F."/>
            <person name="Zhang G.-Q."/>
        </authorList>
    </citation>
    <scope>NUCLEOTIDE SEQUENCE</scope>
    <source>
        <tissue evidence="2">Leaf</tissue>
    </source>
</reference>
<accession>A0A8T3BZF3</accession>
<comment type="caution">
    <text evidence="2">The sequence shown here is derived from an EMBL/GenBank/DDBJ whole genome shotgun (WGS) entry which is preliminary data.</text>
</comment>
<keyword evidence="1" id="KW-1133">Transmembrane helix</keyword>
<dbReference type="OrthoDB" id="413760at2759"/>
<protein>
    <recommendedName>
        <fullName evidence="4">Mitochondrial protein</fullName>
    </recommendedName>
</protein>
<keyword evidence="1" id="KW-0812">Transmembrane</keyword>
<dbReference type="AlphaFoldDB" id="A0A8T3BZF3"/>
<sequence length="136" mass="15452">MHNPTNSDYHSLKCLLRYVQGTLHYGLPITKGGLQLFTYADADWAADSTDRKSVTSFCTFLGMTLISWFIKKQSTVAKSSTEVEYRSRAYAIFDVLWVRRFVAEFQLPRHSPTTIFCDNTSAIALANIFSCPNQTH</sequence>
<dbReference type="PANTHER" id="PTHR11439">
    <property type="entry name" value="GAG-POL-RELATED RETROTRANSPOSON"/>
    <property type="match status" value="1"/>
</dbReference>
<gene>
    <name evidence="2" type="ORF">KFK09_004884</name>
</gene>
<feature type="transmembrane region" description="Helical" evidence="1">
    <location>
        <begin position="53"/>
        <end position="70"/>
    </location>
</feature>
<keyword evidence="3" id="KW-1185">Reference proteome</keyword>
<evidence type="ECO:0000313" key="3">
    <source>
        <dbReference type="Proteomes" id="UP000829196"/>
    </source>
</evidence>
<proteinExistence type="predicted"/>
<dbReference type="Proteomes" id="UP000829196">
    <property type="component" value="Unassembled WGS sequence"/>
</dbReference>
<evidence type="ECO:0000256" key="1">
    <source>
        <dbReference type="SAM" id="Phobius"/>
    </source>
</evidence>
<keyword evidence="1" id="KW-0472">Membrane</keyword>
<dbReference type="PANTHER" id="PTHR11439:SF483">
    <property type="entry name" value="PEPTIDE SYNTHASE GLIP-LIKE, PUTATIVE (AFU_ORTHOLOGUE AFUA_3G12920)-RELATED"/>
    <property type="match status" value="1"/>
</dbReference>
<name>A0A8T3BZF3_DENNO</name>